<organism evidence="2 3">
    <name type="scientific">Durusdinium trenchii</name>
    <dbReference type="NCBI Taxonomy" id="1381693"/>
    <lineage>
        <taxon>Eukaryota</taxon>
        <taxon>Sar</taxon>
        <taxon>Alveolata</taxon>
        <taxon>Dinophyceae</taxon>
        <taxon>Suessiales</taxon>
        <taxon>Symbiodiniaceae</taxon>
        <taxon>Durusdinium</taxon>
    </lineage>
</organism>
<accession>A0ABP0M9Y1</accession>
<keyword evidence="3" id="KW-1185">Reference proteome</keyword>
<name>A0ABP0M9Y1_9DINO</name>
<dbReference type="EMBL" id="CAXAMM010020624">
    <property type="protein sequence ID" value="CAK9048314.1"/>
    <property type="molecule type" value="Genomic_DNA"/>
</dbReference>
<comment type="caution">
    <text evidence="2">The sequence shown here is derived from an EMBL/GenBank/DDBJ whole genome shotgun (WGS) entry which is preliminary data.</text>
</comment>
<protein>
    <recommendedName>
        <fullName evidence="4">HAT C-terminal dimerisation domain-containing protein</fullName>
    </recommendedName>
</protein>
<evidence type="ECO:0008006" key="4">
    <source>
        <dbReference type="Google" id="ProtNLM"/>
    </source>
</evidence>
<evidence type="ECO:0000256" key="1">
    <source>
        <dbReference type="SAM" id="MobiDB-lite"/>
    </source>
</evidence>
<evidence type="ECO:0000313" key="3">
    <source>
        <dbReference type="Proteomes" id="UP001642464"/>
    </source>
</evidence>
<proteinExistence type="predicted"/>
<dbReference type="Proteomes" id="UP001642464">
    <property type="component" value="Unassembled WGS sequence"/>
</dbReference>
<sequence>MRDGGVASDRTSLLRWCLSEALLQIWRKELAGAKTLCLIRDERKGKLLIRFRGCNGQLKVCSGTFGCVRMKGGTAEDIVSATAKAMRVFCTACFQPPRLGKRLAAEQGGLDKKLLSHLRKIVHILTTDSHPAELLASNIMKGNRKSADERHNHCPFLPNVVMVGRDGAHASTRLDVFSSTVRDKDSPVQKIFHSHIFSRWFEDDVHQNSKGPRCASLSAAKHRFASFAKPLGRMLLHVESFFRTLHRAASMREDASWARTWLSNISAKKILLLALAADGADALMQLCRFLDNEACDPAALNQEIGFFLSELDVQFRCGKVWEIDGYSKHVLGVLQRGQLYALAFGQGKQLMVSDTVKRQALQEFQAWLQLCECTAKAEFPDFEVLNSMCVFNLGEQSSFGGDTPTEISQCLRRIAQALKLEPFLLKTEWEKLRPIAAAQKQCQNLENREAWRAAFEHTQKTCPLREKYGLQSLPVALQAYMCWSPSSSGVEQSFSKADRCFHEGSFGPKAADTERRSMMLLCMDKTWDKEVIAGARRLYAGAVKQHKGKQKKQRLDKGVSKGRFLTSEASFLKRKRDSVRAAGASSAQQVHVEQDASGLSTKAAKEMELQKKRRMT</sequence>
<feature type="region of interest" description="Disordered" evidence="1">
    <location>
        <begin position="582"/>
        <end position="616"/>
    </location>
</feature>
<evidence type="ECO:0000313" key="2">
    <source>
        <dbReference type="EMBL" id="CAK9048314.1"/>
    </source>
</evidence>
<reference evidence="2 3" key="1">
    <citation type="submission" date="2024-02" db="EMBL/GenBank/DDBJ databases">
        <authorList>
            <person name="Chen Y."/>
            <person name="Shah S."/>
            <person name="Dougan E. K."/>
            <person name="Thang M."/>
            <person name="Chan C."/>
        </authorList>
    </citation>
    <scope>NUCLEOTIDE SEQUENCE [LARGE SCALE GENOMIC DNA]</scope>
</reference>
<gene>
    <name evidence="2" type="ORF">SCF082_LOCUS26924</name>
</gene>